<comment type="caution">
    <text evidence="1">The sequence shown here is derived from an EMBL/GenBank/DDBJ whole genome shotgun (WGS) entry which is preliminary data.</text>
</comment>
<organism evidence="1 2">
    <name type="scientific">Fusarium albosuccineum</name>
    <dbReference type="NCBI Taxonomy" id="1237068"/>
    <lineage>
        <taxon>Eukaryota</taxon>
        <taxon>Fungi</taxon>
        <taxon>Dikarya</taxon>
        <taxon>Ascomycota</taxon>
        <taxon>Pezizomycotina</taxon>
        <taxon>Sordariomycetes</taxon>
        <taxon>Hypocreomycetidae</taxon>
        <taxon>Hypocreales</taxon>
        <taxon>Nectriaceae</taxon>
        <taxon>Fusarium</taxon>
        <taxon>Fusarium decemcellulare species complex</taxon>
    </lineage>
</organism>
<proteinExistence type="predicted"/>
<reference evidence="1 2" key="1">
    <citation type="submission" date="2020-01" db="EMBL/GenBank/DDBJ databases">
        <title>Identification and distribution of gene clusters putatively required for synthesis of sphingolipid metabolism inhibitors in phylogenetically diverse species of the filamentous fungus Fusarium.</title>
        <authorList>
            <person name="Kim H.-S."/>
            <person name="Busman M."/>
            <person name="Brown D.W."/>
            <person name="Divon H."/>
            <person name="Uhlig S."/>
            <person name="Proctor R.H."/>
        </authorList>
    </citation>
    <scope>NUCLEOTIDE SEQUENCE [LARGE SCALE GENOMIC DNA]</scope>
    <source>
        <strain evidence="1 2">NRRL 20459</strain>
    </source>
</reference>
<keyword evidence="2" id="KW-1185">Reference proteome</keyword>
<dbReference type="Proteomes" id="UP000554235">
    <property type="component" value="Unassembled WGS sequence"/>
</dbReference>
<dbReference type="EMBL" id="JAADYS010000308">
    <property type="protein sequence ID" value="KAF4470690.1"/>
    <property type="molecule type" value="Genomic_DNA"/>
</dbReference>
<dbReference type="OrthoDB" id="72726at2759"/>
<evidence type="ECO:0000313" key="2">
    <source>
        <dbReference type="Proteomes" id="UP000554235"/>
    </source>
</evidence>
<sequence>MLQTCRRAKEEIGDTWIGQVFFSFEDPKTMLDILTASLPGTLSKMRHLRVLGDPLRLSYEDDDVYYRLASTLRLLPGLRLDTLTVLGAPPNQVSHDTLNGLISESCGWKELRYISDSSEVLGFPRLEALHSDDEVKKHRYWRKPQPAHWQSVLEDRDGACSRPSVAIYRSTVSGCHGSVMNVNTRERFEQRTPEHPETREAFGITEDAGLVADGERDKEIMFIIKRGTGVNYEQKNDSRFIESDIRRDMPGKSWKEIRYECIDSIFADNDDSLLLSYDEDDEGTAEIDAYDDVVEYMWPPSRFLTEC</sequence>
<protein>
    <submittedName>
        <fullName evidence="1">Uncharacterized protein</fullName>
    </submittedName>
</protein>
<dbReference type="AlphaFoldDB" id="A0A8H4LLJ7"/>
<name>A0A8H4LLJ7_9HYPO</name>
<gene>
    <name evidence="1" type="ORF">FALBO_2404</name>
</gene>
<accession>A0A8H4LLJ7</accession>
<evidence type="ECO:0000313" key="1">
    <source>
        <dbReference type="EMBL" id="KAF4470690.1"/>
    </source>
</evidence>